<sequence length="76" mass="8681">MKAFEFTTKIKKNKIDIPSRLQNEIAQSEDGAARVIILLEESPIRDESALGQLVVEKFLEGYDESDAIYDTYKIDE</sequence>
<dbReference type="RefSeq" id="WP_317488423.1">
    <property type="nucleotide sequence ID" value="NZ_CP136051.1"/>
</dbReference>
<organism evidence="1 2">
    <name type="scientific">Imperialibacter roseus</name>
    <dbReference type="NCBI Taxonomy" id="1324217"/>
    <lineage>
        <taxon>Bacteria</taxon>
        <taxon>Pseudomonadati</taxon>
        <taxon>Bacteroidota</taxon>
        <taxon>Cytophagia</taxon>
        <taxon>Cytophagales</taxon>
        <taxon>Flammeovirgaceae</taxon>
        <taxon>Imperialibacter</taxon>
    </lineage>
</organism>
<keyword evidence="2" id="KW-1185">Reference proteome</keyword>
<protein>
    <submittedName>
        <fullName evidence="1">Uncharacterized protein</fullName>
    </submittedName>
</protein>
<proteinExistence type="predicted"/>
<name>A0ABZ0INV3_9BACT</name>
<reference evidence="1 2" key="1">
    <citation type="journal article" date="2023" name="Microbiol. Resour. Announc.">
        <title>Complete Genome Sequence of Imperialibacter roseus strain P4T.</title>
        <authorList>
            <person name="Tizabi D.R."/>
            <person name="Bachvaroff T."/>
            <person name="Hill R.T."/>
        </authorList>
    </citation>
    <scope>NUCLEOTIDE SEQUENCE [LARGE SCALE GENOMIC DNA]</scope>
    <source>
        <strain evidence="1 2">P4T</strain>
    </source>
</reference>
<evidence type="ECO:0000313" key="1">
    <source>
        <dbReference type="EMBL" id="WOK05665.1"/>
    </source>
</evidence>
<gene>
    <name evidence="1" type="ORF">RT717_21555</name>
</gene>
<evidence type="ECO:0000313" key="2">
    <source>
        <dbReference type="Proteomes" id="UP001302349"/>
    </source>
</evidence>
<dbReference type="Proteomes" id="UP001302349">
    <property type="component" value="Chromosome"/>
</dbReference>
<accession>A0ABZ0INV3</accession>
<dbReference type="EMBL" id="CP136051">
    <property type="protein sequence ID" value="WOK05665.1"/>
    <property type="molecule type" value="Genomic_DNA"/>
</dbReference>